<accession>A0A2P6MQB0</accession>
<feature type="compositionally biased region" description="Polar residues" evidence="9">
    <location>
        <begin position="96"/>
        <end position="111"/>
    </location>
</feature>
<dbReference type="CDD" id="cd09274">
    <property type="entry name" value="RNase_HI_RT_Ty3"/>
    <property type="match status" value="2"/>
</dbReference>
<dbReference type="PROSITE" id="PS50994">
    <property type="entry name" value="INTEGRASE"/>
    <property type="match status" value="1"/>
</dbReference>
<dbReference type="GO" id="GO:0004519">
    <property type="term" value="F:endonuclease activity"/>
    <property type="evidence" value="ECO:0007669"/>
    <property type="project" value="UniProtKB-KW"/>
</dbReference>
<sequence length="1799" mass="205323">MSDHISRPEYDQELFNLQAELEALDARILKIRVSRKDENAKAQRQELLDERQDLLENIELVIQLRDSARVASASALNITPPSNGQVKPELKPESVESATAKDSTRIPSNLPSFMDSMGKGRPVYQDPIQFTRMFESTLKANRLPADHHWERLFEISVNNDRYLWAQANAFNRNLTWKDFTKLFHDHYNQPGLKRRIKAQLFKMTMHDGETVLQFGDRFKGLMVTAGIADGEDYADLFIECLPSYIKSTIHSAIHQRTNADPNSSYLRTVAEVMDFATVQERDYKNIRTPTKVSTQPSKDKPSYREPCPLPNHTHPKSECRELKRQERSSFLSPAQPSDTPAKRTFDINNVTCNYCLDKGHYANKCPKRTNNQPPNQPDKPKDSKLRAIRSKPPAEPAEETSDYSAVNTYVASMVPDYRLRSLHVDALNTQRFHVPILVNNIRFRALLDSGADGSYINRKTAEAHNISWTPTPGRVTLAGEGQAMDRYGLTNPLSVQYGNPGNVSNCLLVFHVVDLEGPEIFIGGDNFHLINVSVTNLATKWPTDEPSTLNTTVIVPEPDLDTNNAAFSPEEHELFMEQIKPALDANAALPATAICTLPEAIINIETPEGYASYRPQYKIPERQKPAVDAQINKWIEQVVIKEAPVDIRWNNALLTVPKPDGRVRVCIDPRPINMVSQDDKYPLPDANELLRRMKGACIFSTLDCTDAYHSLPIAEKDQHKTAFTWNGKMYVFVRAPFGFKQIPGKFQRVMHIIFRNTHFVIIYMDDITVYSFNLKHHPEHVCHTINLLTANGFRLNIAKCKWALTRITFLGHIVDAVGSRVNPAKLIDCEIWPKPTTGKHVQQFLGFVNYWRDNIPLLSSLTSRTRLPHHQPPHCKRIATQYHQVQMGTHSYHLLGHIVDAMGSRVNPAKLIDCENWPKPTTGKHVQQFLGFVNYWRNNIPLLSSLTSRLEALRNEKDITGLWTTEHDEDYNRILAILRSGTMLHHADFNYPFFGASDASGTGIGGCIYQIIDGTTRYILFCSRSLTPAERNYSATKRELLALIYVICKGRNYFYEAHFEFYTDHAALTYIHSQPKLHPMVIAWFDELAEYNFTINHRPGILNILPDTLSRLYPEANRQYYVVNRRVKIAPDTSDASGTGIGGCIYQIIDGTTRYILFCSRSLTPAERNYSATKRELLALIYVIRKGRNYFYGAHFEFYTDHAALTYIHSQPKLHPMVIAWFDEPTTQRQTANITSTTTIIEDKDDQLKMLEEKHLLGHFGATAMINAVRAAGYNWPQITEQATEIVRSCAKCQQFNIVRRGYHPTRPILSKMPGDHLAIDLAGPLPTTDRGNNYLFIAVDICTRFCFLRPMVDKTSATTVTHLIDYCTIFGFPRILQSDNGTEFVNGLMTLLKETAGFDHRLITPYHAAANGTAERWVQNALNVIRKMIDGARHDWDLYVPSTQYALNVKIAARHGSTPFSLTFNRSPNGFDNFTGSLGLHPFDGEAYAARIKHFANIVFPAINEKVQKYIEASTKDRHLTSFPEGSFVMTVNKNRTNKLEARYEGPFKVLRRNKGGAYILQDTDGLTLPRNYTTEELKLISHDPDEHGKSYVIERIIQHRGTAPNYEYLVKWKGYTAKYNTWEPTDSFDSTVSIDAYWTRLKESQKKKGGDAVPIVRHKPKSQPAVVTLLYHSTGSKDLRTTFRLDQIQETESEEGYCKLQRIQEMALMLMLRMKHANAYKCFAEDYQTEHRRQAFNSKTRQDQLLSLSCLDNFPQKVMRTISENFEHRRQAFNARARQDKINSRLCLVLTISPRKL</sequence>
<comment type="caution">
    <text evidence="13">The sequence shown here is derived from an EMBL/GenBank/DDBJ whole genome shotgun (WGS) entry which is preliminary data.</text>
</comment>
<evidence type="ECO:0000256" key="8">
    <source>
        <dbReference type="SAM" id="Coils"/>
    </source>
</evidence>
<feature type="domain" description="Integrase catalytic" evidence="12">
    <location>
        <begin position="1310"/>
        <end position="1468"/>
    </location>
</feature>
<dbReference type="Gene3D" id="3.30.420.10">
    <property type="entry name" value="Ribonuclease H-like superfamily/Ribonuclease H"/>
    <property type="match status" value="1"/>
</dbReference>
<dbReference type="InterPro" id="IPR012337">
    <property type="entry name" value="RNaseH-like_sf"/>
</dbReference>
<dbReference type="Gene3D" id="3.30.70.270">
    <property type="match status" value="2"/>
</dbReference>
<dbReference type="Gene3D" id="4.10.60.10">
    <property type="entry name" value="Zinc finger, CCHC-type"/>
    <property type="match status" value="1"/>
</dbReference>
<dbReference type="InterPro" id="IPR041588">
    <property type="entry name" value="Integrase_H2C2"/>
</dbReference>
<dbReference type="EC" id="2.7.7.49" evidence="1"/>
<dbReference type="GO" id="GO:0003676">
    <property type="term" value="F:nucleic acid binding"/>
    <property type="evidence" value="ECO:0007669"/>
    <property type="project" value="InterPro"/>
</dbReference>
<evidence type="ECO:0000256" key="9">
    <source>
        <dbReference type="SAM" id="MobiDB-lite"/>
    </source>
</evidence>
<dbReference type="SUPFAM" id="SSF57756">
    <property type="entry name" value="Retrovirus zinc finger-like domains"/>
    <property type="match status" value="1"/>
</dbReference>
<dbReference type="SUPFAM" id="SSF50630">
    <property type="entry name" value="Acid proteases"/>
    <property type="match status" value="1"/>
</dbReference>
<evidence type="ECO:0000256" key="1">
    <source>
        <dbReference type="ARBA" id="ARBA00012493"/>
    </source>
</evidence>
<keyword evidence="2" id="KW-0808">Transferase</keyword>
<dbReference type="SUPFAM" id="SSF54160">
    <property type="entry name" value="Chromo domain-like"/>
    <property type="match status" value="1"/>
</dbReference>
<evidence type="ECO:0000256" key="5">
    <source>
        <dbReference type="ARBA" id="ARBA00022759"/>
    </source>
</evidence>
<dbReference type="InterPro" id="IPR043502">
    <property type="entry name" value="DNA/RNA_pol_sf"/>
</dbReference>
<dbReference type="Pfam" id="PF00385">
    <property type="entry name" value="Chromo"/>
    <property type="match status" value="1"/>
</dbReference>
<dbReference type="InterPro" id="IPR023780">
    <property type="entry name" value="Chromo_domain"/>
</dbReference>
<dbReference type="Pfam" id="PF17917">
    <property type="entry name" value="RT_RNaseH"/>
    <property type="match status" value="2"/>
</dbReference>
<dbReference type="GO" id="GO:0004190">
    <property type="term" value="F:aspartic-type endopeptidase activity"/>
    <property type="evidence" value="ECO:0007669"/>
    <property type="project" value="InterPro"/>
</dbReference>
<dbReference type="GO" id="GO:0006508">
    <property type="term" value="P:proteolysis"/>
    <property type="evidence" value="ECO:0007669"/>
    <property type="project" value="InterPro"/>
</dbReference>
<dbReference type="SUPFAM" id="SSF56672">
    <property type="entry name" value="DNA/RNA polymerases"/>
    <property type="match status" value="3"/>
</dbReference>
<name>A0A2P6MQB0_9EUKA</name>
<dbReference type="InParanoid" id="A0A2P6MQB0"/>
<feature type="domain" description="Peptidase A2" evidence="11">
    <location>
        <begin position="443"/>
        <end position="526"/>
    </location>
</feature>
<dbReference type="Gene3D" id="1.10.340.70">
    <property type="match status" value="1"/>
</dbReference>
<dbReference type="InterPro" id="IPR036875">
    <property type="entry name" value="Znf_CCHC_sf"/>
</dbReference>
<dbReference type="Pfam" id="PF17921">
    <property type="entry name" value="Integrase_H2C2"/>
    <property type="match status" value="1"/>
</dbReference>
<keyword evidence="5" id="KW-0255">Endonuclease</keyword>
<dbReference type="OrthoDB" id="26081at2759"/>
<dbReference type="InterPro" id="IPR000477">
    <property type="entry name" value="RT_dom"/>
</dbReference>
<evidence type="ECO:0000313" key="13">
    <source>
        <dbReference type="EMBL" id="PRP73885.1"/>
    </source>
</evidence>
<dbReference type="GO" id="GO:0015074">
    <property type="term" value="P:DNA integration"/>
    <property type="evidence" value="ECO:0007669"/>
    <property type="project" value="InterPro"/>
</dbReference>
<dbReference type="PANTHER" id="PTHR37984:SF5">
    <property type="entry name" value="PROTEIN NYNRIN-LIKE"/>
    <property type="match status" value="1"/>
</dbReference>
<keyword evidence="7" id="KW-0695">RNA-directed DNA polymerase</keyword>
<dbReference type="InterPro" id="IPR005162">
    <property type="entry name" value="Retrotrans_gag_dom"/>
</dbReference>
<feature type="compositionally biased region" description="Polar residues" evidence="9">
    <location>
        <begin position="75"/>
        <end position="85"/>
    </location>
</feature>
<feature type="region of interest" description="Disordered" evidence="9">
    <location>
        <begin position="363"/>
        <end position="402"/>
    </location>
</feature>
<dbReference type="GO" id="GO:0003964">
    <property type="term" value="F:RNA-directed DNA polymerase activity"/>
    <property type="evidence" value="ECO:0007669"/>
    <property type="project" value="UniProtKB-KW"/>
</dbReference>
<keyword evidence="14" id="KW-1185">Reference proteome</keyword>
<dbReference type="CDD" id="cd01647">
    <property type="entry name" value="RT_LTR"/>
    <property type="match status" value="1"/>
</dbReference>
<dbReference type="SMART" id="SM00298">
    <property type="entry name" value="CHROMO"/>
    <property type="match status" value="1"/>
</dbReference>
<dbReference type="InterPro" id="IPR041373">
    <property type="entry name" value="RT_RNaseH"/>
</dbReference>
<evidence type="ECO:0000259" key="12">
    <source>
        <dbReference type="PROSITE" id="PS50994"/>
    </source>
</evidence>
<dbReference type="Gene3D" id="3.10.10.10">
    <property type="entry name" value="HIV Type 1 Reverse Transcriptase, subunit A, domain 1"/>
    <property type="match status" value="1"/>
</dbReference>
<feature type="region of interest" description="Disordered" evidence="9">
    <location>
        <begin position="75"/>
        <end position="112"/>
    </location>
</feature>
<evidence type="ECO:0000256" key="2">
    <source>
        <dbReference type="ARBA" id="ARBA00022679"/>
    </source>
</evidence>
<reference evidence="13 14" key="1">
    <citation type="journal article" date="2018" name="Genome Biol. Evol.">
        <title>Multiple Roots of Fruiting Body Formation in Amoebozoa.</title>
        <authorList>
            <person name="Hillmann F."/>
            <person name="Forbes G."/>
            <person name="Novohradska S."/>
            <person name="Ferling I."/>
            <person name="Riege K."/>
            <person name="Groth M."/>
            <person name="Westermann M."/>
            <person name="Marz M."/>
            <person name="Spaller T."/>
            <person name="Winckler T."/>
            <person name="Schaap P."/>
            <person name="Glockner G."/>
        </authorList>
    </citation>
    <scope>NUCLEOTIDE SEQUENCE [LARGE SCALE GENOMIC DNA]</scope>
    <source>
        <strain evidence="13 14">Jena</strain>
    </source>
</reference>
<dbReference type="PANTHER" id="PTHR37984">
    <property type="entry name" value="PROTEIN CBG26694"/>
    <property type="match status" value="1"/>
</dbReference>
<dbReference type="STRING" id="1890364.A0A2P6MQB0"/>
<dbReference type="PROSITE" id="PS50013">
    <property type="entry name" value="CHROMO_2"/>
    <property type="match status" value="1"/>
</dbReference>
<evidence type="ECO:0000256" key="6">
    <source>
        <dbReference type="ARBA" id="ARBA00022801"/>
    </source>
</evidence>
<evidence type="ECO:0000256" key="4">
    <source>
        <dbReference type="ARBA" id="ARBA00022722"/>
    </source>
</evidence>
<dbReference type="GO" id="GO:0008270">
    <property type="term" value="F:zinc ion binding"/>
    <property type="evidence" value="ECO:0007669"/>
    <property type="project" value="InterPro"/>
</dbReference>
<evidence type="ECO:0000259" key="11">
    <source>
        <dbReference type="PROSITE" id="PS50175"/>
    </source>
</evidence>
<keyword evidence="4" id="KW-0540">Nuclease</keyword>
<feature type="compositionally biased region" description="Basic and acidic residues" evidence="9">
    <location>
        <begin position="315"/>
        <end position="327"/>
    </location>
</feature>
<proteinExistence type="predicted"/>
<gene>
    <name evidence="13" type="ORF">PROFUN_16312</name>
</gene>
<dbReference type="InterPro" id="IPR021109">
    <property type="entry name" value="Peptidase_aspartic_dom_sf"/>
</dbReference>
<evidence type="ECO:0000259" key="10">
    <source>
        <dbReference type="PROSITE" id="PS50013"/>
    </source>
</evidence>
<feature type="region of interest" description="Disordered" evidence="9">
    <location>
        <begin position="286"/>
        <end position="343"/>
    </location>
</feature>
<dbReference type="InterPro" id="IPR000953">
    <property type="entry name" value="Chromo/chromo_shadow_dom"/>
</dbReference>
<dbReference type="Pfam" id="PF03732">
    <property type="entry name" value="Retrotrans_gag"/>
    <property type="match status" value="1"/>
</dbReference>
<protein>
    <recommendedName>
        <fullName evidence="1">RNA-directed DNA polymerase</fullName>
        <ecNumber evidence="1">2.7.7.49</ecNumber>
    </recommendedName>
</protein>
<organism evidence="13 14">
    <name type="scientific">Planoprotostelium fungivorum</name>
    <dbReference type="NCBI Taxonomy" id="1890364"/>
    <lineage>
        <taxon>Eukaryota</taxon>
        <taxon>Amoebozoa</taxon>
        <taxon>Evosea</taxon>
        <taxon>Variosea</taxon>
        <taxon>Cavosteliida</taxon>
        <taxon>Cavosteliaceae</taxon>
        <taxon>Planoprotostelium</taxon>
    </lineage>
</organism>
<dbReference type="CDD" id="cd00303">
    <property type="entry name" value="retropepsin_like"/>
    <property type="match status" value="1"/>
</dbReference>
<dbReference type="PROSITE" id="PS50175">
    <property type="entry name" value="ASP_PROT_RETROV"/>
    <property type="match status" value="1"/>
</dbReference>
<feature type="coiled-coil region" evidence="8">
    <location>
        <begin position="7"/>
        <end position="64"/>
    </location>
</feature>
<dbReference type="InterPro" id="IPR016197">
    <property type="entry name" value="Chromo-like_dom_sf"/>
</dbReference>
<evidence type="ECO:0000256" key="3">
    <source>
        <dbReference type="ARBA" id="ARBA00022695"/>
    </source>
</evidence>
<evidence type="ECO:0000313" key="14">
    <source>
        <dbReference type="Proteomes" id="UP000241769"/>
    </source>
</evidence>
<dbReference type="InterPro" id="IPR001584">
    <property type="entry name" value="Integrase_cat-core"/>
</dbReference>
<dbReference type="InterPro" id="IPR036397">
    <property type="entry name" value="RNaseH_sf"/>
</dbReference>
<dbReference type="InterPro" id="IPR043128">
    <property type="entry name" value="Rev_trsase/Diguanyl_cyclase"/>
</dbReference>
<dbReference type="Proteomes" id="UP000241769">
    <property type="component" value="Unassembled WGS sequence"/>
</dbReference>
<dbReference type="InterPro" id="IPR050951">
    <property type="entry name" value="Retrovirus_Pol_polyprotein"/>
</dbReference>
<dbReference type="Pfam" id="PF00078">
    <property type="entry name" value="RVT_1"/>
    <property type="match status" value="1"/>
</dbReference>
<dbReference type="Pfam" id="PF00665">
    <property type="entry name" value="rve"/>
    <property type="match status" value="1"/>
</dbReference>
<dbReference type="Gene3D" id="2.40.50.40">
    <property type="match status" value="1"/>
</dbReference>
<feature type="compositionally biased region" description="Polar residues" evidence="9">
    <location>
        <begin position="287"/>
        <end position="296"/>
    </location>
</feature>
<dbReference type="InterPro" id="IPR001995">
    <property type="entry name" value="Peptidase_A2_cat"/>
</dbReference>
<dbReference type="EMBL" id="MDYQ01000531">
    <property type="protein sequence ID" value="PRP73885.1"/>
    <property type="molecule type" value="Genomic_DNA"/>
</dbReference>
<evidence type="ECO:0000256" key="7">
    <source>
        <dbReference type="ARBA" id="ARBA00022918"/>
    </source>
</evidence>
<keyword evidence="6" id="KW-0378">Hydrolase</keyword>
<feature type="domain" description="Chromo" evidence="10">
    <location>
        <begin position="1593"/>
        <end position="1651"/>
    </location>
</feature>
<keyword evidence="8" id="KW-0175">Coiled coil</keyword>
<keyword evidence="3" id="KW-0548">Nucleotidyltransferase</keyword>
<feature type="compositionally biased region" description="Polar residues" evidence="9">
    <location>
        <begin position="328"/>
        <end position="338"/>
    </location>
</feature>
<dbReference type="SUPFAM" id="SSF53098">
    <property type="entry name" value="Ribonuclease H-like"/>
    <property type="match status" value="1"/>
</dbReference>
<dbReference type="Gene3D" id="2.40.70.10">
    <property type="entry name" value="Acid Proteases"/>
    <property type="match status" value="1"/>
</dbReference>